<evidence type="ECO:0000256" key="5">
    <source>
        <dbReference type="ARBA" id="ARBA00037300"/>
    </source>
</evidence>
<name>A0AAV8ZK48_9CUCU</name>
<sequence>MYLRNKINIADNIPRYIQDDVKLLTTQCAIIEMENLGPKLNGALLILKKYAVHKCGHEGKPILGSKCLLSMLGKNNDNHYIIATQDRDLQDRIRDKPGVPLLYLHMKTPVLEKPAEASVKAAKNKLTVLCKSEITALEQLKVESGLLKNDEEKPKKKTKKGPNPLSCKKKKVKANIRSHIVKKEGKPEIEKKKRKRIKIPKHVRELMLENKTTM</sequence>
<dbReference type="Pfam" id="PF24779">
    <property type="entry name" value="UTP23_sensor"/>
    <property type="match status" value="1"/>
</dbReference>
<organism evidence="9 10">
    <name type="scientific">Rhamnusium bicolor</name>
    <dbReference type="NCBI Taxonomy" id="1586634"/>
    <lineage>
        <taxon>Eukaryota</taxon>
        <taxon>Metazoa</taxon>
        <taxon>Ecdysozoa</taxon>
        <taxon>Arthropoda</taxon>
        <taxon>Hexapoda</taxon>
        <taxon>Insecta</taxon>
        <taxon>Pterygota</taxon>
        <taxon>Neoptera</taxon>
        <taxon>Endopterygota</taxon>
        <taxon>Coleoptera</taxon>
        <taxon>Polyphaga</taxon>
        <taxon>Cucujiformia</taxon>
        <taxon>Chrysomeloidea</taxon>
        <taxon>Cerambycidae</taxon>
        <taxon>Lepturinae</taxon>
        <taxon>Rhagiini</taxon>
        <taxon>Rhamnusium</taxon>
    </lineage>
</organism>
<evidence type="ECO:0000256" key="6">
    <source>
        <dbReference type="ARBA" id="ARBA00038503"/>
    </source>
</evidence>
<dbReference type="SUPFAM" id="SSF88723">
    <property type="entry name" value="PIN domain-like"/>
    <property type="match status" value="1"/>
</dbReference>
<evidence type="ECO:0000256" key="1">
    <source>
        <dbReference type="ARBA" id="ARBA00004604"/>
    </source>
</evidence>
<evidence type="ECO:0000256" key="3">
    <source>
        <dbReference type="ARBA" id="ARBA00022552"/>
    </source>
</evidence>
<dbReference type="InterPro" id="IPR029060">
    <property type="entry name" value="PIN-like_dom_sf"/>
</dbReference>
<dbReference type="Proteomes" id="UP001162156">
    <property type="component" value="Unassembled WGS sequence"/>
</dbReference>
<proteinExistence type="inferred from homology"/>
<dbReference type="GO" id="GO:0032040">
    <property type="term" value="C:small-subunit processome"/>
    <property type="evidence" value="ECO:0007669"/>
    <property type="project" value="InterPro"/>
</dbReference>
<dbReference type="PANTHER" id="PTHR12416">
    <property type="entry name" value="RRNA-PROCESSING PROTEIN UTP23 HOMOLOG"/>
    <property type="match status" value="1"/>
</dbReference>
<dbReference type="Pfam" id="PF04900">
    <property type="entry name" value="Fcf1"/>
    <property type="match status" value="1"/>
</dbReference>
<evidence type="ECO:0000313" key="10">
    <source>
        <dbReference type="Proteomes" id="UP001162156"/>
    </source>
</evidence>
<keyword evidence="4" id="KW-0539">Nucleus</keyword>
<feature type="domain" description="UTP23 sensor motif region" evidence="8">
    <location>
        <begin position="153"/>
        <end position="171"/>
    </location>
</feature>
<dbReference type="EMBL" id="JANEYF010001313">
    <property type="protein sequence ID" value="KAJ8964816.1"/>
    <property type="molecule type" value="Genomic_DNA"/>
</dbReference>
<feature type="region of interest" description="Disordered" evidence="7">
    <location>
        <begin position="148"/>
        <end position="173"/>
    </location>
</feature>
<keyword evidence="2" id="KW-0690">Ribosome biogenesis</keyword>
<evidence type="ECO:0000256" key="2">
    <source>
        <dbReference type="ARBA" id="ARBA00022517"/>
    </source>
</evidence>
<accession>A0AAV8ZK48</accession>
<dbReference type="InterPro" id="IPR006984">
    <property type="entry name" value="Fcf1/UTP23"/>
</dbReference>
<dbReference type="Gene3D" id="3.40.50.1010">
    <property type="entry name" value="5'-nuclease"/>
    <property type="match status" value="1"/>
</dbReference>
<reference evidence="9" key="1">
    <citation type="journal article" date="2023" name="Insect Mol. Biol.">
        <title>Genome sequencing provides insights into the evolution of gene families encoding plant cell wall-degrading enzymes in longhorned beetles.</title>
        <authorList>
            <person name="Shin N.R."/>
            <person name="Okamura Y."/>
            <person name="Kirsch R."/>
            <person name="Pauchet Y."/>
        </authorList>
    </citation>
    <scope>NUCLEOTIDE SEQUENCE</scope>
    <source>
        <strain evidence="9">RBIC_L_NR</strain>
    </source>
</reference>
<protein>
    <recommendedName>
        <fullName evidence="8">UTP23 sensor motif region domain-containing protein</fullName>
    </recommendedName>
</protein>
<dbReference type="CDD" id="cd09866">
    <property type="entry name" value="PIN_Fcf1-Utp23-H"/>
    <property type="match status" value="1"/>
</dbReference>
<keyword evidence="10" id="KW-1185">Reference proteome</keyword>
<keyword evidence="3" id="KW-0698">rRNA processing</keyword>
<dbReference type="GO" id="GO:0006364">
    <property type="term" value="P:rRNA processing"/>
    <property type="evidence" value="ECO:0007669"/>
    <property type="project" value="UniProtKB-KW"/>
</dbReference>
<evidence type="ECO:0000259" key="8">
    <source>
        <dbReference type="Pfam" id="PF24779"/>
    </source>
</evidence>
<gene>
    <name evidence="9" type="ORF">NQ314_004623</name>
</gene>
<evidence type="ECO:0000256" key="4">
    <source>
        <dbReference type="ARBA" id="ARBA00023242"/>
    </source>
</evidence>
<evidence type="ECO:0000256" key="7">
    <source>
        <dbReference type="SAM" id="MobiDB-lite"/>
    </source>
</evidence>
<comment type="caution">
    <text evidence="9">The sequence shown here is derived from an EMBL/GenBank/DDBJ whole genome shotgun (WGS) entry which is preliminary data.</text>
</comment>
<comment type="similarity">
    <text evidence="6">Belongs to the UTP23/FCF1 family. UTP23 subfamily.</text>
</comment>
<comment type="function">
    <text evidence="5">Involved in rRNA-processing and ribosome biogenesis.</text>
</comment>
<comment type="subcellular location">
    <subcellularLocation>
        <location evidence="1">Nucleus</location>
        <location evidence="1">Nucleolus</location>
    </subcellularLocation>
</comment>
<dbReference type="AlphaFoldDB" id="A0AAV8ZK48"/>
<evidence type="ECO:0000313" key="9">
    <source>
        <dbReference type="EMBL" id="KAJ8964816.1"/>
    </source>
</evidence>
<dbReference type="InterPro" id="IPR057776">
    <property type="entry name" value="UTP23_sensor"/>
</dbReference>